<keyword evidence="2" id="KW-0732">Signal</keyword>
<feature type="compositionally biased region" description="Low complexity" evidence="1">
    <location>
        <begin position="47"/>
        <end position="85"/>
    </location>
</feature>
<evidence type="ECO:0000313" key="5">
    <source>
        <dbReference type="Proteomes" id="UP001501536"/>
    </source>
</evidence>
<dbReference type="PROSITE" id="PS51257">
    <property type="entry name" value="PROKAR_LIPOPROTEIN"/>
    <property type="match status" value="1"/>
</dbReference>
<comment type="caution">
    <text evidence="4">The sequence shown here is derived from an EMBL/GenBank/DDBJ whole genome shotgun (WGS) entry which is preliminary data.</text>
</comment>
<feature type="region of interest" description="Disordered" evidence="1">
    <location>
        <begin position="35"/>
        <end position="85"/>
    </location>
</feature>
<evidence type="ECO:0000259" key="3">
    <source>
        <dbReference type="Pfam" id="PF10648"/>
    </source>
</evidence>
<keyword evidence="5" id="KW-1185">Reference proteome</keyword>
<accession>A0ABP7DU46</accession>
<organism evidence="4 5">
    <name type="scientific">Zhihengliuella alba</name>
    <dbReference type="NCBI Taxonomy" id="547018"/>
    <lineage>
        <taxon>Bacteria</taxon>
        <taxon>Bacillati</taxon>
        <taxon>Actinomycetota</taxon>
        <taxon>Actinomycetes</taxon>
        <taxon>Micrococcales</taxon>
        <taxon>Micrococcaceae</taxon>
        <taxon>Zhihengliuella</taxon>
    </lineage>
</organism>
<evidence type="ECO:0000256" key="1">
    <source>
        <dbReference type="SAM" id="MobiDB-lite"/>
    </source>
</evidence>
<gene>
    <name evidence="4" type="ORF">GCM10022377_22350</name>
</gene>
<feature type="signal peptide" evidence="2">
    <location>
        <begin position="1"/>
        <end position="34"/>
    </location>
</feature>
<reference evidence="5" key="1">
    <citation type="journal article" date="2019" name="Int. J. Syst. Evol. Microbiol.">
        <title>The Global Catalogue of Microorganisms (GCM) 10K type strain sequencing project: providing services to taxonomists for standard genome sequencing and annotation.</title>
        <authorList>
            <consortium name="The Broad Institute Genomics Platform"/>
            <consortium name="The Broad Institute Genome Sequencing Center for Infectious Disease"/>
            <person name="Wu L."/>
            <person name="Ma J."/>
        </authorList>
    </citation>
    <scope>NUCLEOTIDE SEQUENCE [LARGE SCALE GENOMIC DNA]</scope>
    <source>
        <strain evidence="5">JCM 16961</strain>
    </source>
</reference>
<evidence type="ECO:0000256" key="2">
    <source>
        <dbReference type="SAM" id="SignalP"/>
    </source>
</evidence>
<feature type="domain" description="Bacterial spore germination immunoglobulin-like" evidence="3">
    <location>
        <begin position="171"/>
        <end position="254"/>
    </location>
</feature>
<dbReference type="Pfam" id="PF10648">
    <property type="entry name" value="Gmad2"/>
    <property type="match status" value="1"/>
</dbReference>
<feature type="chain" id="PRO_5046382437" description="Bacterial spore germination immunoglobulin-like domain-containing protein" evidence="2">
    <location>
        <begin position="35"/>
        <end position="267"/>
    </location>
</feature>
<dbReference type="InterPro" id="IPR018911">
    <property type="entry name" value="Gmad2_Ig-like_dom"/>
</dbReference>
<dbReference type="Proteomes" id="UP001501536">
    <property type="component" value="Unassembled WGS sequence"/>
</dbReference>
<name>A0ABP7DU46_9MICC</name>
<dbReference type="EMBL" id="BAABCJ010000005">
    <property type="protein sequence ID" value="GAA3708044.1"/>
    <property type="molecule type" value="Genomic_DNA"/>
</dbReference>
<protein>
    <recommendedName>
        <fullName evidence="3">Bacterial spore germination immunoglobulin-like domain-containing protein</fullName>
    </recommendedName>
</protein>
<sequence length="267" mass="26212">MLGAVRGRRTTSRTVTAGLAVAAVVLLGACSADPDDGDGTVSPSPTPTQTSAAPTTAGSPSGTPGTTATAPPSATPSSGAPAASLPAEEAATVVYPAPGASEYGDPEAAASGFASDYAGFENPTLSDFMQGDSRSGEFEVTPADGRLVTTVLVRQLSDDAWYVIGSSTRDIQVDEPVAGARSASPLGVSGNALAFEGNVLVQVRGPDGTVLGQAPVTGSGGPDPGPFAGEIPFTDPGSGHGAALFLTHSARDGSLEQVVAVPVTFGG</sequence>
<evidence type="ECO:0000313" key="4">
    <source>
        <dbReference type="EMBL" id="GAA3708044.1"/>
    </source>
</evidence>
<proteinExistence type="predicted"/>